<keyword evidence="4" id="KW-1185">Reference proteome</keyword>
<name>A0AAV4CLJ5_9GAST</name>
<dbReference type="EMBL" id="BLXT01006675">
    <property type="protein sequence ID" value="GFO32742.1"/>
    <property type="molecule type" value="Genomic_DNA"/>
</dbReference>
<dbReference type="AlphaFoldDB" id="A0AAV4CLJ5"/>
<proteinExistence type="predicted"/>
<sequence>MSQLDLPTPNPSDQSRQRQVKSAPPPLTGPSLTTRAGSPSSTGYDPESLLERLQEQGLAGEKLSLSIAIVKPYLKLRGENWPMEMLCILYLTLYLWTLCFVTTLFQMYNWVILFPL</sequence>
<feature type="region of interest" description="Disordered" evidence="1">
    <location>
        <begin position="1"/>
        <end position="46"/>
    </location>
</feature>
<organism evidence="3 4">
    <name type="scientific">Plakobranchus ocellatus</name>
    <dbReference type="NCBI Taxonomy" id="259542"/>
    <lineage>
        <taxon>Eukaryota</taxon>
        <taxon>Metazoa</taxon>
        <taxon>Spiralia</taxon>
        <taxon>Lophotrochozoa</taxon>
        <taxon>Mollusca</taxon>
        <taxon>Gastropoda</taxon>
        <taxon>Heterobranchia</taxon>
        <taxon>Euthyneura</taxon>
        <taxon>Panpulmonata</taxon>
        <taxon>Sacoglossa</taxon>
        <taxon>Placobranchoidea</taxon>
        <taxon>Plakobranchidae</taxon>
        <taxon>Plakobranchus</taxon>
    </lineage>
</organism>
<keyword evidence="2" id="KW-1133">Transmembrane helix</keyword>
<comment type="caution">
    <text evidence="3">The sequence shown here is derived from an EMBL/GenBank/DDBJ whole genome shotgun (WGS) entry which is preliminary data.</text>
</comment>
<evidence type="ECO:0000256" key="2">
    <source>
        <dbReference type="SAM" id="Phobius"/>
    </source>
</evidence>
<keyword evidence="2" id="KW-0812">Transmembrane</keyword>
<dbReference type="Proteomes" id="UP000735302">
    <property type="component" value="Unassembled WGS sequence"/>
</dbReference>
<feature type="transmembrane region" description="Helical" evidence="2">
    <location>
        <begin position="85"/>
        <end position="108"/>
    </location>
</feature>
<evidence type="ECO:0000313" key="4">
    <source>
        <dbReference type="Proteomes" id="UP000735302"/>
    </source>
</evidence>
<evidence type="ECO:0000256" key="1">
    <source>
        <dbReference type="SAM" id="MobiDB-lite"/>
    </source>
</evidence>
<gene>
    <name evidence="3" type="ORF">PoB_005924700</name>
</gene>
<evidence type="ECO:0000313" key="3">
    <source>
        <dbReference type="EMBL" id="GFO32742.1"/>
    </source>
</evidence>
<keyword evidence="2" id="KW-0472">Membrane</keyword>
<reference evidence="3 4" key="1">
    <citation type="journal article" date="2021" name="Elife">
        <title>Chloroplast acquisition without the gene transfer in kleptoplastic sea slugs, Plakobranchus ocellatus.</title>
        <authorList>
            <person name="Maeda T."/>
            <person name="Takahashi S."/>
            <person name="Yoshida T."/>
            <person name="Shimamura S."/>
            <person name="Takaki Y."/>
            <person name="Nagai Y."/>
            <person name="Toyoda A."/>
            <person name="Suzuki Y."/>
            <person name="Arimoto A."/>
            <person name="Ishii H."/>
            <person name="Satoh N."/>
            <person name="Nishiyama T."/>
            <person name="Hasebe M."/>
            <person name="Maruyama T."/>
            <person name="Minagawa J."/>
            <person name="Obokata J."/>
            <person name="Shigenobu S."/>
        </authorList>
    </citation>
    <scope>NUCLEOTIDE SEQUENCE [LARGE SCALE GENOMIC DNA]</scope>
</reference>
<feature type="compositionally biased region" description="Polar residues" evidence="1">
    <location>
        <begin position="30"/>
        <end position="43"/>
    </location>
</feature>
<accession>A0AAV4CLJ5</accession>
<protein>
    <submittedName>
        <fullName evidence="3">Uncharacterized protein</fullName>
    </submittedName>
</protein>